<dbReference type="GO" id="GO:0004497">
    <property type="term" value="F:monooxygenase activity"/>
    <property type="evidence" value="ECO:0007669"/>
    <property type="project" value="UniProtKB-KW"/>
</dbReference>
<keyword evidence="1" id="KW-1133">Transmembrane helix</keyword>
<proteinExistence type="predicted"/>
<keyword evidence="1" id="KW-0812">Transmembrane</keyword>
<dbReference type="PANTHER" id="PTHR40254">
    <property type="entry name" value="BLR0577 PROTEIN"/>
    <property type="match status" value="1"/>
</dbReference>
<dbReference type="AlphaFoldDB" id="A0A6L6QK88"/>
<dbReference type="InterPro" id="IPR052189">
    <property type="entry name" value="L-asp_N-monooxygenase_NS-form"/>
</dbReference>
<gene>
    <name evidence="3" type="ORF">GM658_17155</name>
</gene>
<dbReference type="Proteomes" id="UP000472320">
    <property type="component" value="Unassembled WGS sequence"/>
</dbReference>
<organism evidence="3 4">
    <name type="scientific">Massilia eburnea</name>
    <dbReference type="NCBI Taxonomy" id="1776165"/>
    <lineage>
        <taxon>Bacteria</taxon>
        <taxon>Pseudomonadati</taxon>
        <taxon>Pseudomonadota</taxon>
        <taxon>Betaproteobacteria</taxon>
        <taxon>Burkholderiales</taxon>
        <taxon>Oxalobacteraceae</taxon>
        <taxon>Telluria group</taxon>
        <taxon>Massilia</taxon>
    </lineage>
</organism>
<dbReference type="OrthoDB" id="101972at2"/>
<dbReference type="InterPro" id="IPR038732">
    <property type="entry name" value="HpyO/CreE_NAD-binding"/>
</dbReference>
<feature type="domain" description="FAD-dependent urate hydroxylase HpyO/Asp monooxygenase CreE-like FAD/NAD(P)-binding" evidence="2">
    <location>
        <begin position="34"/>
        <end position="183"/>
    </location>
</feature>
<feature type="transmembrane region" description="Helical" evidence="1">
    <location>
        <begin position="31"/>
        <end position="49"/>
    </location>
</feature>
<accession>A0A6L6QK88</accession>
<evidence type="ECO:0000313" key="4">
    <source>
        <dbReference type="Proteomes" id="UP000472320"/>
    </source>
</evidence>
<dbReference type="Pfam" id="PF13454">
    <property type="entry name" value="NAD_binding_9"/>
    <property type="match status" value="1"/>
</dbReference>
<keyword evidence="4" id="KW-1185">Reference proteome</keyword>
<sequence>MAMHFLALAARNVEGVHDATIYAMRVAGMRTILIVGAGFSGVACAIQLLRGVGRHPLRVLLLNRGGKLARGMAYGTQSPQHLLNVVAANMSVLPDDPDHFLRYAGARNSRVTEASFVARSVYGDYLEWALEQARMQAPRHATLDCVSGSVENLQVSRGGGLAATLEDGRRIEAGQVVLAFGHFPAPPPALMHGALTDSVRYASDPWHPGLLSAIDVYQPVLLLGTGLTAVDIALQLVRRHPAQRVHGLSRHGLLPQPHAAPSAQFASSTLLHEERPTVRDAMRAFLQQLERLEAAGHDWRDALAALRAQTACIWQGWPTHERRRFLRHLRPYWEVHRHQLPPAVHQELACAMARGALHVSAGRIQSIRDEAELAVLAMQPRGSTNRVELHAGCIINCTGTCASPRRASAPLVRQLLADGMMQADALGLGIEVDANCALLAAGGQPTPGLYYIGPWLKAGFWEATAVPELRQFAATIARSCLS</sequence>
<dbReference type="Gene3D" id="3.50.50.60">
    <property type="entry name" value="FAD/NAD(P)-binding domain"/>
    <property type="match status" value="1"/>
</dbReference>
<dbReference type="EMBL" id="WNKX01000013">
    <property type="protein sequence ID" value="MTW12337.1"/>
    <property type="molecule type" value="Genomic_DNA"/>
</dbReference>
<comment type="caution">
    <text evidence="3">The sequence shown here is derived from an EMBL/GenBank/DDBJ whole genome shotgun (WGS) entry which is preliminary data.</text>
</comment>
<evidence type="ECO:0000259" key="2">
    <source>
        <dbReference type="Pfam" id="PF13454"/>
    </source>
</evidence>
<keyword evidence="3" id="KW-0560">Oxidoreductase</keyword>
<dbReference type="InterPro" id="IPR036188">
    <property type="entry name" value="FAD/NAD-bd_sf"/>
</dbReference>
<reference evidence="3 4" key="1">
    <citation type="submission" date="2019-11" db="EMBL/GenBank/DDBJ databases">
        <title>Type strains purchased from KCTC, JCM and DSMZ.</title>
        <authorList>
            <person name="Lu H."/>
        </authorList>
    </citation>
    <scope>NUCLEOTIDE SEQUENCE [LARGE SCALE GENOMIC DNA]</scope>
    <source>
        <strain evidence="3 4">JCM 31587</strain>
    </source>
</reference>
<dbReference type="PANTHER" id="PTHR40254:SF1">
    <property type="entry name" value="BLR0577 PROTEIN"/>
    <property type="match status" value="1"/>
</dbReference>
<keyword evidence="1" id="KW-0472">Membrane</keyword>
<evidence type="ECO:0000256" key="1">
    <source>
        <dbReference type="SAM" id="Phobius"/>
    </source>
</evidence>
<dbReference type="SUPFAM" id="SSF51905">
    <property type="entry name" value="FAD/NAD(P)-binding domain"/>
    <property type="match status" value="1"/>
</dbReference>
<protein>
    <submittedName>
        <fullName evidence="3">SidA/IucD/PvdA family monooxygenase</fullName>
    </submittedName>
</protein>
<evidence type="ECO:0000313" key="3">
    <source>
        <dbReference type="EMBL" id="MTW12337.1"/>
    </source>
</evidence>
<name>A0A6L6QK88_9BURK</name>
<keyword evidence="3" id="KW-0503">Monooxygenase</keyword>